<protein>
    <submittedName>
        <fullName evidence="2">Uncharacterized protein</fullName>
    </submittedName>
</protein>
<feature type="compositionally biased region" description="Polar residues" evidence="1">
    <location>
        <begin position="1"/>
        <end position="16"/>
    </location>
</feature>
<organism evidence="2 3">
    <name type="scientific">Fusarium sarcochroum</name>
    <dbReference type="NCBI Taxonomy" id="1208366"/>
    <lineage>
        <taxon>Eukaryota</taxon>
        <taxon>Fungi</taxon>
        <taxon>Dikarya</taxon>
        <taxon>Ascomycota</taxon>
        <taxon>Pezizomycotina</taxon>
        <taxon>Sordariomycetes</taxon>
        <taxon>Hypocreomycetidae</taxon>
        <taxon>Hypocreales</taxon>
        <taxon>Nectriaceae</taxon>
        <taxon>Fusarium</taxon>
        <taxon>Fusarium lateritium species complex</taxon>
    </lineage>
</organism>
<feature type="compositionally biased region" description="Pro residues" evidence="1">
    <location>
        <begin position="23"/>
        <end position="41"/>
    </location>
</feature>
<gene>
    <name evidence="2" type="ORF">FSARC_13641</name>
</gene>
<keyword evidence="3" id="KW-1185">Reference proteome</keyword>
<feature type="compositionally biased region" description="Basic and acidic residues" evidence="1">
    <location>
        <begin position="57"/>
        <end position="71"/>
    </location>
</feature>
<comment type="caution">
    <text evidence="2">The sequence shown here is derived from an EMBL/GenBank/DDBJ whole genome shotgun (WGS) entry which is preliminary data.</text>
</comment>
<dbReference type="Proteomes" id="UP000622797">
    <property type="component" value="Unassembled WGS sequence"/>
</dbReference>
<sequence length="84" mass="9392">MAFTIFTKTTTDQYQQLGRPHQPAIPPADPPPPPPRSPPHSEPQGSWSGPQSISNKIEGRRARQEEELDRQEYRMFLAGVAGLL</sequence>
<reference evidence="2" key="2">
    <citation type="submission" date="2020-05" db="EMBL/GenBank/DDBJ databases">
        <authorList>
            <person name="Kim H.-S."/>
            <person name="Proctor R.H."/>
            <person name="Brown D.W."/>
        </authorList>
    </citation>
    <scope>NUCLEOTIDE SEQUENCE</scope>
    <source>
        <strain evidence="2">NRRL 20472</strain>
    </source>
</reference>
<dbReference type="EMBL" id="JABEXW010001034">
    <property type="protein sequence ID" value="KAF4948796.1"/>
    <property type="molecule type" value="Genomic_DNA"/>
</dbReference>
<name>A0A8H4WSY2_9HYPO</name>
<evidence type="ECO:0000313" key="3">
    <source>
        <dbReference type="Proteomes" id="UP000622797"/>
    </source>
</evidence>
<feature type="region of interest" description="Disordered" evidence="1">
    <location>
        <begin position="1"/>
        <end position="71"/>
    </location>
</feature>
<proteinExistence type="predicted"/>
<accession>A0A8H4WSY2</accession>
<evidence type="ECO:0000256" key="1">
    <source>
        <dbReference type="SAM" id="MobiDB-lite"/>
    </source>
</evidence>
<evidence type="ECO:0000313" key="2">
    <source>
        <dbReference type="EMBL" id="KAF4948796.1"/>
    </source>
</evidence>
<dbReference type="AlphaFoldDB" id="A0A8H4WSY2"/>
<reference evidence="2" key="1">
    <citation type="journal article" date="2020" name="BMC Genomics">
        <title>Correction to: Identification and distribution of gene clusters required for synthesis of sphingolipid metabolism inhibitors in diverse species of the filamentous fungus Fusarium.</title>
        <authorList>
            <person name="Kim H.S."/>
            <person name="Lohmar J.M."/>
            <person name="Busman M."/>
            <person name="Brown D.W."/>
            <person name="Naumann T.A."/>
            <person name="Divon H.H."/>
            <person name="Lysoe E."/>
            <person name="Uhlig S."/>
            <person name="Proctor R.H."/>
        </authorList>
    </citation>
    <scope>NUCLEOTIDE SEQUENCE</scope>
    <source>
        <strain evidence="2">NRRL 20472</strain>
    </source>
</reference>
<feature type="compositionally biased region" description="Polar residues" evidence="1">
    <location>
        <begin position="45"/>
        <end position="55"/>
    </location>
</feature>